<gene>
    <name evidence="2" type="ORF">B0T45_15205</name>
</gene>
<dbReference type="EMBL" id="MUKV01000021">
    <property type="protein sequence ID" value="OQS36844.1"/>
    <property type="molecule type" value="Genomic_DNA"/>
</dbReference>
<evidence type="ECO:0000313" key="2">
    <source>
        <dbReference type="EMBL" id="OQS36844.1"/>
    </source>
</evidence>
<dbReference type="AlphaFoldDB" id="A0A1W0CPW6"/>
<protein>
    <submittedName>
        <fullName evidence="2">Uncharacterized protein</fullName>
    </submittedName>
</protein>
<sequence length="63" mass="7482">MALFFIPLSRHLLRDILGNDHAASVDKAWQESQAQHQDQQRQHQRQELEQRIHRLRLEKGGLC</sequence>
<feature type="region of interest" description="Disordered" evidence="1">
    <location>
        <begin position="27"/>
        <end position="46"/>
    </location>
</feature>
<proteinExistence type="predicted"/>
<evidence type="ECO:0000256" key="1">
    <source>
        <dbReference type="SAM" id="MobiDB-lite"/>
    </source>
</evidence>
<organism evidence="2 3">
    <name type="scientific">Chromobacterium haemolyticum</name>
    <dbReference type="NCBI Taxonomy" id="394935"/>
    <lineage>
        <taxon>Bacteria</taxon>
        <taxon>Pseudomonadati</taxon>
        <taxon>Pseudomonadota</taxon>
        <taxon>Betaproteobacteria</taxon>
        <taxon>Neisseriales</taxon>
        <taxon>Chromobacteriaceae</taxon>
        <taxon>Chromobacterium</taxon>
    </lineage>
</organism>
<dbReference type="Proteomes" id="UP000192721">
    <property type="component" value="Unassembled WGS sequence"/>
</dbReference>
<accession>A0A1W0CPW6</accession>
<name>A0A1W0CPW6_9NEIS</name>
<reference evidence="2 3" key="1">
    <citation type="submission" date="2017-02" db="EMBL/GenBank/DDBJ databases">
        <title>Chromobacterium haemolyticum H5244.</title>
        <authorList>
            <person name="Gulvik C.A."/>
        </authorList>
    </citation>
    <scope>NUCLEOTIDE SEQUENCE [LARGE SCALE GENOMIC DNA]</scope>
    <source>
        <strain evidence="2 3">H5244</strain>
    </source>
</reference>
<dbReference type="RefSeq" id="WP_179140781.1">
    <property type="nucleotide sequence ID" value="NZ_CP109905.1"/>
</dbReference>
<evidence type="ECO:0000313" key="3">
    <source>
        <dbReference type="Proteomes" id="UP000192721"/>
    </source>
</evidence>
<comment type="caution">
    <text evidence="2">The sequence shown here is derived from an EMBL/GenBank/DDBJ whole genome shotgun (WGS) entry which is preliminary data.</text>
</comment>